<comment type="catalytic activity">
    <reaction evidence="1 9">
        <text>D-alanyl-D-alanine + H2O = 2 D-alanine</text>
        <dbReference type="Rhea" id="RHEA:20661"/>
        <dbReference type="ChEBI" id="CHEBI:15377"/>
        <dbReference type="ChEBI" id="CHEBI:57416"/>
        <dbReference type="ChEBI" id="CHEBI:57822"/>
        <dbReference type="EC" id="3.4.13.22"/>
    </reaction>
</comment>
<evidence type="ECO:0000256" key="3">
    <source>
        <dbReference type="ARBA" id="ARBA00022723"/>
    </source>
</evidence>
<dbReference type="STRING" id="990268.JCM19235_5849"/>
<keyword evidence="7 9" id="KW-0482">Metalloprotease</keyword>
<evidence type="ECO:0000256" key="1">
    <source>
        <dbReference type="ARBA" id="ARBA00001362"/>
    </source>
</evidence>
<evidence type="ECO:0000256" key="4">
    <source>
        <dbReference type="ARBA" id="ARBA00022801"/>
    </source>
</evidence>
<organism evidence="10 11">
    <name type="scientific">Vibrio maritimus</name>
    <dbReference type="NCBI Taxonomy" id="990268"/>
    <lineage>
        <taxon>Bacteria</taxon>
        <taxon>Pseudomonadati</taxon>
        <taxon>Pseudomonadota</taxon>
        <taxon>Gammaproteobacteria</taxon>
        <taxon>Vibrionales</taxon>
        <taxon>Vibrionaceae</taxon>
        <taxon>Vibrio</taxon>
    </lineage>
</organism>
<gene>
    <name evidence="10" type="ORF">JCM19235_5849</name>
</gene>
<dbReference type="GO" id="GO:0071555">
    <property type="term" value="P:cell wall organization"/>
    <property type="evidence" value="ECO:0007669"/>
    <property type="project" value="UniProtKB-KW"/>
</dbReference>
<dbReference type="PANTHER" id="PTHR43126:SF2">
    <property type="entry name" value="D-ALANYL-D-ALANINE DIPEPTIDASE"/>
    <property type="match status" value="1"/>
</dbReference>
<dbReference type="GO" id="GO:0160237">
    <property type="term" value="F:D-Ala-D-Ala dipeptidase activity"/>
    <property type="evidence" value="ECO:0007669"/>
    <property type="project" value="UniProtKB-EC"/>
</dbReference>
<evidence type="ECO:0000256" key="6">
    <source>
        <dbReference type="ARBA" id="ARBA00022997"/>
    </source>
</evidence>
<dbReference type="EC" id="3.4.13.22" evidence="9"/>
<dbReference type="InterPro" id="IPR000755">
    <property type="entry name" value="A_A_dipeptidase"/>
</dbReference>
<dbReference type="PIRSF" id="PIRSF026671">
    <property type="entry name" value="AA_dipeptidase"/>
    <property type="match status" value="1"/>
</dbReference>
<dbReference type="SUPFAM" id="SSF55166">
    <property type="entry name" value="Hedgehog/DD-peptidase"/>
    <property type="match status" value="1"/>
</dbReference>
<evidence type="ECO:0000256" key="2">
    <source>
        <dbReference type="ARBA" id="ARBA00022670"/>
    </source>
</evidence>
<comment type="function">
    <text evidence="9">Catalyzes hydrolysis of the D-alanyl-D-alanine dipeptide.</text>
</comment>
<evidence type="ECO:0000313" key="10">
    <source>
        <dbReference type="EMBL" id="GAL17300.1"/>
    </source>
</evidence>
<evidence type="ECO:0000256" key="5">
    <source>
        <dbReference type="ARBA" id="ARBA00022833"/>
    </source>
</evidence>
<keyword evidence="11" id="KW-1185">Reference proteome</keyword>
<dbReference type="OrthoDB" id="9801430at2"/>
<dbReference type="Gene3D" id="3.30.1380.10">
    <property type="match status" value="1"/>
</dbReference>
<dbReference type="Proteomes" id="UP000029228">
    <property type="component" value="Unassembled WGS sequence"/>
</dbReference>
<protein>
    <recommendedName>
        <fullName evidence="9">D-alanyl-D-alanine dipeptidase</fullName>
        <shortName evidence="9">D-Ala-D-Ala dipeptidase</shortName>
        <ecNumber evidence="9">3.4.13.22</ecNumber>
    </recommendedName>
</protein>
<dbReference type="InterPro" id="IPR009045">
    <property type="entry name" value="Zn_M74/Hedgehog-like"/>
</dbReference>
<dbReference type="GO" id="GO:0008237">
    <property type="term" value="F:metallopeptidase activity"/>
    <property type="evidence" value="ECO:0007669"/>
    <property type="project" value="UniProtKB-KW"/>
</dbReference>
<dbReference type="GO" id="GO:0046872">
    <property type="term" value="F:metal ion binding"/>
    <property type="evidence" value="ECO:0007669"/>
    <property type="project" value="UniProtKB-KW"/>
</dbReference>
<evidence type="ECO:0000256" key="7">
    <source>
        <dbReference type="ARBA" id="ARBA00023049"/>
    </source>
</evidence>
<comment type="caution">
    <text evidence="10">The sequence shown here is derived from an EMBL/GenBank/DDBJ whole genome shotgun (WGS) entry which is preliminary data.</text>
</comment>
<keyword evidence="2 9" id="KW-0645">Protease</keyword>
<dbReference type="EMBL" id="BBMR01000001">
    <property type="protein sequence ID" value="GAL17300.1"/>
    <property type="molecule type" value="Genomic_DNA"/>
</dbReference>
<keyword evidence="3" id="KW-0479">Metal-binding</keyword>
<comment type="similarity">
    <text evidence="9">Belongs to the peptidase M15D family.</text>
</comment>
<dbReference type="PANTHER" id="PTHR43126">
    <property type="entry name" value="D-ALANYL-D-ALANINE DIPEPTIDASE"/>
    <property type="match status" value="1"/>
</dbReference>
<evidence type="ECO:0000313" key="11">
    <source>
        <dbReference type="Proteomes" id="UP000029228"/>
    </source>
</evidence>
<reference evidence="10 11" key="1">
    <citation type="submission" date="2014-09" db="EMBL/GenBank/DDBJ databases">
        <title>Vibrio maritimus JCM 19235. (C45) whole genome shotgun sequence.</title>
        <authorList>
            <person name="Sawabe T."/>
            <person name="Meirelles P."/>
            <person name="Nakanishi M."/>
            <person name="Sayaka M."/>
            <person name="Hattori M."/>
            <person name="Ohkuma M."/>
        </authorList>
    </citation>
    <scope>NUCLEOTIDE SEQUENCE [LARGE SCALE GENOMIC DNA]</scope>
    <source>
        <strain evidence="11">JCM19235</strain>
    </source>
</reference>
<evidence type="ECO:0000256" key="9">
    <source>
        <dbReference type="PIRNR" id="PIRNR026671"/>
    </source>
</evidence>
<name>A0A090RPF7_9VIBR</name>
<sequence>MTHIDISSAVVTAIPIKECLESLVSVKGHLAYGPPPECNETKDSYHFVRRGVLERLLIAQKALPSGLTLRLYEGYRSPEFQETLFQEQLMRVAMSNSDYSKREAYKAAACLVAPTKTFEGEILSPPHSTGGAVDVEIVDDEGKVIDFGMEIKDWIHVPPSLCETEALNLSSQAVKNRAMLVSVMSKAGFVNYSREWWHFSFGDQYWAFVKDEAYAMYASTSSVI</sequence>
<keyword evidence="4 9" id="KW-0378">Hydrolase</keyword>
<accession>A0A090RPF7</accession>
<dbReference type="AlphaFoldDB" id="A0A090RPF7"/>
<evidence type="ECO:0000256" key="8">
    <source>
        <dbReference type="ARBA" id="ARBA00023316"/>
    </source>
</evidence>
<keyword evidence="5" id="KW-0862">Zinc</keyword>
<keyword evidence="8 9" id="KW-0961">Cell wall biogenesis/degradation</keyword>
<dbReference type="Pfam" id="PF01427">
    <property type="entry name" value="Peptidase_M15"/>
    <property type="match status" value="1"/>
</dbReference>
<keyword evidence="6 9" id="KW-0224">Dipeptidase</keyword>
<dbReference type="GO" id="GO:0006508">
    <property type="term" value="P:proteolysis"/>
    <property type="evidence" value="ECO:0007669"/>
    <property type="project" value="UniProtKB-KW"/>
</dbReference>
<proteinExistence type="inferred from homology"/>